<feature type="transmembrane region" description="Helical" evidence="8">
    <location>
        <begin position="217"/>
        <end position="242"/>
    </location>
</feature>
<dbReference type="GO" id="GO:0009847">
    <property type="term" value="P:spore germination"/>
    <property type="evidence" value="ECO:0007669"/>
    <property type="project" value="InterPro"/>
</dbReference>
<proteinExistence type="inferred from homology"/>
<feature type="transmembrane region" description="Helical" evidence="8">
    <location>
        <begin position="262"/>
        <end position="292"/>
    </location>
</feature>
<feature type="transmembrane region" description="Helical" evidence="8">
    <location>
        <begin position="36"/>
        <end position="57"/>
    </location>
</feature>
<accession>A0A6I4W315</accession>
<evidence type="ECO:0000313" key="10">
    <source>
        <dbReference type="Proteomes" id="UP000430692"/>
    </source>
</evidence>
<gene>
    <name evidence="9" type="ORF">GSM42_13240</name>
</gene>
<dbReference type="PANTHER" id="PTHR34975:SF2">
    <property type="entry name" value="SPORE GERMINATION PROTEIN A2"/>
    <property type="match status" value="1"/>
</dbReference>
<comment type="subcellular location">
    <subcellularLocation>
        <location evidence="1">Membrane</location>
        <topology evidence="1">Multi-pass membrane protein</topology>
    </subcellularLocation>
</comment>
<reference evidence="9 10" key="1">
    <citation type="submission" date="2019-12" db="EMBL/GenBank/DDBJ databases">
        <title>Whole-genome analyses of novel actinobacteria.</title>
        <authorList>
            <person name="Sahin N."/>
            <person name="Saygin H."/>
        </authorList>
    </citation>
    <scope>NUCLEOTIDE SEQUENCE [LARGE SCALE GENOMIC DNA]</scope>
    <source>
        <strain evidence="9 10">KC615</strain>
    </source>
</reference>
<dbReference type="RefSeq" id="WP_160802007.1">
    <property type="nucleotide sequence ID" value="NZ_WUUL01000008.1"/>
</dbReference>
<dbReference type="NCBIfam" id="TIGR00912">
    <property type="entry name" value="2A0309"/>
    <property type="match status" value="1"/>
</dbReference>
<organism evidence="9 10">
    <name type="scientific">Shimazuella alba</name>
    <dbReference type="NCBI Taxonomy" id="2690964"/>
    <lineage>
        <taxon>Bacteria</taxon>
        <taxon>Bacillati</taxon>
        <taxon>Bacillota</taxon>
        <taxon>Bacilli</taxon>
        <taxon>Bacillales</taxon>
        <taxon>Thermoactinomycetaceae</taxon>
        <taxon>Shimazuella</taxon>
    </lineage>
</organism>
<dbReference type="GO" id="GO:0016020">
    <property type="term" value="C:membrane"/>
    <property type="evidence" value="ECO:0007669"/>
    <property type="project" value="UniProtKB-SubCell"/>
</dbReference>
<feature type="transmembrane region" description="Helical" evidence="8">
    <location>
        <begin position="304"/>
        <end position="324"/>
    </location>
</feature>
<evidence type="ECO:0000256" key="5">
    <source>
        <dbReference type="ARBA" id="ARBA00022692"/>
    </source>
</evidence>
<feature type="transmembrane region" description="Helical" evidence="8">
    <location>
        <begin position="185"/>
        <end position="205"/>
    </location>
</feature>
<comment type="similarity">
    <text evidence="2">Belongs to the amino acid-polyamine-organocation (APC) superfamily. Spore germination protein (SGP) (TC 2.A.3.9) family.</text>
</comment>
<evidence type="ECO:0000256" key="8">
    <source>
        <dbReference type="SAM" id="Phobius"/>
    </source>
</evidence>
<evidence type="ECO:0000256" key="7">
    <source>
        <dbReference type="ARBA" id="ARBA00023136"/>
    </source>
</evidence>
<evidence type="ECO:0000313" key="9">
    <source>
        <dbReference type="EMBL" id="MXQ54662.1"/>
    </source>
</evidence>
<name>A0A6I4W315_9BACL</name>
<keyword evidence="3" id="KW-0813">Transport</keyword>
<dbReference type="InterPro" id="IPR004761">
    <property type="entry name" value="Spore_GerAB"/>
</dbReference>
<keyword evidence="7 8" id="KW-0472">Membrane</keyword>
<dbReference type="PANTHER" id="PTHR34975">
    <property type="entry name" value="SPORE GERMINATION PROTEIN A2"/>
    <property type="match status" value="1"/>
</dbReference>
<keyword evidence="4" id="KW-0309">Germination</keyword>
<feature type="transmembrane region" description="Helical" evidence="8">
    <location>
        <begin position="143"/>
        <end position="165"/>
    </location>
</feature>
<feature type="transmembrane region" description="Helical" evidence="8">
    <location>
        <begin position="115"/>
        <end position="131"/>
    </location>
</feature>
<evidence type="ECO:0000256" key="1">
    <source>
        <dbReference type="ARBA" id="ARBA00004141"/>
    </source>
</evidence>
<protein>
    <submittedName>
        <fullName evidence="9">GerAB/ArcD/ProY family transporter</fullName>
    </submittedName>
</protein>
<comment type="caution">
    <text evidence="9">The sequence shown here is derived from an EMBL/GenBank/DDBJ whole genome shotgun (WGS) entry which is preliminary data.</text>
</comment>
<feature type="transmembrane region" description="Helical" evidence="8">
    <location>
        <begin position="12"/>
        <end position="30"/>
    </location>
</feature>
<keyword evidence="10" id="KW-1185">Reference proteome</keyword>
<feature type="transmembrane region" description="Helical" evidence="8">
    <location>
        <begin position="336"/>
        <end position="356"/>
    </location>
</feature>
<dbReference type="AlphaFoldDB" id="A0A6I4W315"/>
<dbReference type="Pfam" id="PF03845">
    <property type="entry name" value="Spore_permease"/>
    <property type="match status" value="1"/>
</dbReference>
<dbReference type="EMBL" id="WUUL01000008">
    <property type="protein sequence ID" value="MXQ54662.1"/>
    <property type="molecule type" value="Genomic_DNA"/>
</dbReference>
<keyword evidence="6 8" id="KW-1133">Transmembrane helix</keyword>
<feature type="transmembrane region" description="Helical" evidence="8">
    <location>
        <begin position="78"/>
        <end position="95"/>
    </location>
</feature>
<evidence type="ECO:0000256" key="3">
    <source>
        <dbReference type="ARBA" id="ARBA00022448"/>
    </source>
</evidence>
<evidence type="ECO:0000256" key="6">
    <source>
        <dbReference type="ARBA" id="ARBA00022989"/>
    </source>
</evidence>
<dbReference type="Proteomes" id="UP000430692">
    <property type="component" value="Unassembled WGS sequence"/>
</dbReference>
<evidence type="ECO:0000256" key="2">
    <source>
        <dbReference type="ARBA" id="ARBA00007998"/>
    </source>
</evidence>
<sequence length="365" mass="40997">MENARISPFQLFCLVFLFELGTAVIIGLGMEAKQDAWIAILIGLTIGIIVLFIYGGLYQHYPDALLTTYTKQIMGKTIGSLISFLYIIYFIYIGARVLRDIATLLQITWLQRTPILVISMVLVLVTIYTIFHGVEVLARTGEIYLFVYLFSTLVTVVFLLFSDVINLQKLLPVAEDWRLILKTAFPVISTFPFGEMIAFTMFLPYLNNRRKGFRYGLMAMILSGVLISFTIAMDIASLGGTMVGRSPFPLLTTMGKISVNTFIQRLDILACIILVIGGFFKITIFSYAAIIGSADLFKLSHKKLTLPLATITLLLSIIIAENTSEHFKEGLKIVPYYIQLPMQIGIPIILLCVALLRKRLLKKTY</sequence>
<keyword evidence="5 8" id="KW-0812">Transmembrane</keyword>
<evidence type="ECO:0000256" key="4">
    <source>
        <dbReference type="ARBA" id="ARBA00022544"/>
    </source>
</evidence>